<dbReference type="EMBL" id="GBRH01246795">
    <property type="protein sequence ID" value="JAD51100.1"/>
    <property type="molecule type" value="Transcribed_RNA"/>
</dbReference>
<accession>A0A0A9AQE0</accession>
<protein>
    <submittedName>
        <fullName evidence="1">Uncharacterized protein</fullName>
    </submittedName>
</protein>
<evidence type="ECO:0000313" key="1">
    <source>
        <dbReference type="EMBL" id="JAD51100.1"/>
    </source>
</evidence>
<proteinExistence type="predicted"/>
<sequence length="39" mass="4485">MFSRCNFGSIIFPWINCCEAFTFLITHKAPVHQKSSSHV</sequence>
<dbReference type="AlphaFoldDB" id="A0A0A9AQE0"/>
<organism evidence="1">
    <name type="scientific">Arundo donax</name>
    <name type="common">Giant reed</name>
    <name type="synonym">Donax arundinaceus</name>
    <dbReference type="NCBI Taxonomy" id="35708"/>
    <lineage>
        <taxon>Eukaryota</taxon>
        <taxon>Viridiplantae</taxon>
        <taxon>Streptophyta</taxon>
        <taxon>Embryophyta</taxon>
        <taxon>Tracheophyta</taxon>
        <taxon>Spermatophyta</taxon>
        <taxon>Magnoliopsida</taxon>
        <taxon>Liliopsida</taxon>
        <taxon>Poales</taxon>
        <taxon>Poaceae</taxon>
        <taxon>PACMAD clade</taxon>
        <taxon>Arundinoideae</taxon>
        <taxon>Arundineae</taxon>
        <taxon>Arundo</taxon>
    </lineage>
</organism>
<reference evidence="1" key="2">
    <citation type="journal article" date="2015" name="Data Brief">
        <title>Shoot transcriptome of the giant reed, Arundo donax.</title>
        <authorList>
            <person name="Barrero R.A."/>
            <person name="Guerrero F.D."/>
            <person name="Moolhuijzen P."/>
            <person name="Goolsby J.A."/>
            <person name="Tidwell J."/>
            <person name="Bellgard S.E."/>
            <person name="Bellgard M.I."/>
        </authorList>
    </citation>
    <scope>NUCLEOTIDE SEQUENCE</scope>
    <source>
        <tissue evidence="1">Shoot tissue taken approximately 20 cm above the soil surface</tissue>
    </source>
</reference>
<name>A0A0A9AQE0_ARUDO</name>
<reference evidence="1" key="1">
    <citation type="submission" date="2014-09" db="EMBL/GenBank/DDBJ databases">
        <authorList>
            <person name="Magalhaes I.L.F."/>
            <person name="Oliveira U."/>
            <person name="Santos F.R."/>
            <person name="Vidigal T.H.D.A."/>
            <person name="Brescovit A.D."/>
            <person name="Santos A.J."/>
        </authorList>
    </citation>
    <scope>NUCLEOTIDE SEQUENCE</scope>
    <source>
        <tissue evidence="1">Shoot tissue taken approximately 20 cm above the soil surface</tissue>
    </source>
</reference>